<dbReference type="Proteomes" id="UP001159405">
    <property type="component" value="Unassembled WGS sequence"/>
</dbReference>
<gene>
    <name evidence="2" type="ORF">PLOB_00026457</name>
</gene>
<name>A0ABN8RRR7_9CNID</name>
<evidence type="ECO:0000313" key="2">
    <source>
        <dbReference type="EMBL" id="CAH3182160.1"/>
    </source>
</evidence>
<dbReference type="Pfam" id="PF14645">
    <property type="entry name" value="Chibby"/>
    <property type="match status" value="1"/>
</dbReference>
<evidence type="ECO:0000256" key="1">
    <source>
        <dbReference type="SAM" id="Coils"/>
    </source>
</evidence>
<accession>A0ABN8RRR7</accession>
<keyword evidence="3" id="KW-1185">Reference proteome</keyword>
<keyword evidence="1" id="KW-0175">Coiled coil</keyword>
<reference evidence="2 3" key="1">
    <citation type="submission" date="2022-05" db="EMBL/GenBank/DDBJ databases">
        <authorList>
            <consortium name="Genoscope - CEA"/>
            <person name="William W."/>
        </authorList>
    </citation>
    <scope>NUCLEOTIDE SEQUENCE [LARGE SCALE GENOMIC DNA]</scope>
</reference>
<protein>
    <recommendedName>
        <fullName evidence="4">Chibby</fullName>
    </recommendedName>
</protein>
<dbReference type="InterPro" id="IPR028118">
    <property type="entry name" value="Chibby_fam"/>
</dbReference>
<evidence type="ECO:0000313" key="3">
    <source>
        <dbReference type="Proteomes" id="UP001159405"/>
    </source>
</evidence>
<proteinExistence type="predicted"/>
<feature type="coiled-coil region" evidence="1">
    <location>
        <begin position="76"/>
        <end position="124"/>
    </location>
</feature>
<dbReference type="EMBL" id="CALNXK010000315">
    <property type="protein sequence ID" value="CAH3182160.1"/>
    <property type="molecule type" value="Genomic_DNA"/>
</dbReference>
<organism evidence="2 3">
    <name type="scientific">Porites lobata</name>
    <dbReference type="NCBI Taxonomy" id="104759"/>
    <lineage>
        <taxon>Eukaryota</taxon>
        <taxon>Metazoa</taxon>
        <taxon>Cnidaria</taxon>
        <taxon>Anthozoa</taxon>
        <taxon>Hexacorallia</taxon>
        <taxon>Scleractinia</taxon>
        <taxon>Fungiina</taxon>
        <taxon>Poritidae</taxon>
        <taxon>Porites</taxon>
    </lineage>
</organism>
<sequence length="132" mass="14865">MPFFKRSNKPPKRRLDAGNTTLSKSNLSLAGTGELAESVDNALVKLKLGRHELLFQDGEWIAETGSQNNSNNGAEYARLQKQNLQLREENNFLKYKIEVLLDMMAASTADCNVMEKELDTLQSQKQGHRVAR</sequence>
<evidence type="ECO:0008006" key="4">
    <source>
        <dbReference type="Google" id="ProtNLM"/>
    </source>
</evidence>
<comment type="caution">
    <text evidence="2">The sequence shown here is derived from an EMBL/GenBank/DDBJ whole genome shotgun (WGS) entry which is preliminary data.</text>
</comment>